<sequence length="122" mass="13057">MSSSTCHCPLQDGQCRVETGSCGNSMCLAAGSEQHEAFAAQQGQSGQGPQTRDGSTAEIKGQQLIEAEHETEERQIAATSIGSRKRSNTAPKKDSKKDHEEDRKDSITPTQASHARKSSLVT</sequence>
<keyword evidence="3" id="KW-1185">Reference proteome</keyword>
<evidence type="ECO:0000313" key="2">
    <source>
        <dbReference type="EMBL" id="KAK3051168.1"/>
    </source>
</evidence>
<feature type="compositionally biased region" description="Basic and acidic residues" evidence="1">
    <location>
        <begin position="66"/>
        <end position="75"/>
    </location>
</feature>
<name>A0AAJ0DJ23_9PEZI</name>
<gene>
    <name evidence="2" type="ORF">LTR09_007564</name>
</gene>
<feature type="compositionally biased region" description="Polar residues" evidence="1">
    <location>
        <begin position="107"/>
        <end position="122"/>
    </location>
</feature>
<comment type="caution">
    <text evidence="2">The sequence shown here is derived from an EMBL/GenBank/DDBJ whole genome shotgun (WGS) entry which is preliminary data.</text>
</comment>
<dbReference type="Proteomes" id="UP001271007">
    <property type="component" value="Unassembled WGS sequence"/>
</dbReference>
<feature type="region of interest" description="Disordered" evidence="1">
    <location>
        <begin position="35"/>
        <end position="122"/>
    </location>
</feature>
<reference evidence="2" key="1">
    <citation type="submission" date="2023-04" db="EMBL/GenBank/DDBJ databases">
        <title>Black Yeasts Isolated from many extreme environments.</title>
        <authorList>
            <person name="Coleine C."/>
            <person name="Stajich J.E."/>
            <person name="Selbmann L."/>
        </authorList>
    </citation>
    <scope>NUCLEOTIDE SEQUENCE</scope>
    <source>
        <strain evidence="2">CCFEE 5312</strain>
    </source>
</reference>
<evidence type="ECO:0000256" key="1">
    <source>
        <dbReference type="SAM" id="MobiDB-lite"/>
    </source>
</evidence>
<evidence type="ECO:0000313" key="3">
    <source>
        <dbReference type="Proteomes" id="UP001271007"/>
    </source>
</evidence>
<accession>A0AAJ0DJ23</accession>
<dbReference type="EMBL" id="JAWDJX010000027">
    <property type="protein sequence ID" value="KAK3051168.1"/>
    <property type="molecule type" value="Genomic_DNA"/>
</dbReference>
<feature type="compositionally biased region" description="Basic and acidic residues" evidence="1">
    <location>
        <begin position="91"/>
        <end position="106"/>
    </location>
</feature>
<organism evidence="2 3">
    <name type="scientific">Extremus antarcticus</name>
    <dbReference type="NCBI Taxonomy" id="702011"/>
    <lineage>
        <taxon>Eukaryota</taxon>
        <taxon>Fungi</taxon>
        <taxon>Dikarya</taxon>
        <taxon>Ascomycota</taxon>
        <taxon>Pezizomycotina</taxon>
        <taxon>Dothideomycetes</taxon>
        <taxon>Dothideomycetidae</taxon>
        <taxon>Mycosphaerellales</taxon>
        <taxon>Extremaceae</taxon>
        <taxon>Extremus</taxon>
    </lineage>
</organism>
<protein>
    <submittedName>
        <fullName evidence="2">Uncharacterized protein</fullName>
    </submittedName>
</protein>
<feature type="compositionally biased region" description="Low complexity" evidence="1">
    <location>
        <begin position="41"/>
        <end position="50"/>
    </location>
</feature>
<proteinExistence type="predicted"/>
<dbReference type="AlphaFoldDB" id="A0AAJ0DJ23"/>